<dbReference type="Proteomes" id="UP000184255">
    <property type="component" value="Unassembled WGS sequence"/>
</dbReference>
<name>A0A1L7UFW5_FUSMA</name>
<feature type="signal peptide" evidence="1">
    <location>
        <begin position="1"/>
        <end position="22"/>
    </location>
</feature>
<evidence type="ECO:0000313" key="3">
    <source>
        <dbReference type="Proteomes" id="UP000184255"/>
    </source>
</evidence>
<comment type="caution">
    <text evidence="2">The sequence shown here is derived from an EMBL/GenBank/DDBJ whole genome shotgun (WGS) entry which is preliminary data.</text>
</comment>
<gene>
    <name evidence="2" type="ORF">FMAN_15349</name>
</gene>
<dbReference type="RefSeq" id="XP_041690374.1">
    <property type="nucleotide sequence ID" value="XM_041824944.1"/>
</dbReference>
<dbReference type="EMBL" id="FCQH01000019">
    <property type="protein sequence ID" value="CVL07243.1"/>
    <property type="molecule type" value="Genomic_DNA"/>
</dbReference>
<dbReference type="PROSITE" id="PS51257">
    <property type="entry name" value="PROKAR_LIPOPROTEIN"/>
    <property type="match status" value="1"/>
</dbReference>
<dbReference type="VEuPathDB" id="FungiDB:FMAN_15349"/>
<accession>A0A1L7UFW5</accession>
<dbReference type="AlphaFoldDB" id="A0A1L7UFW5"/>
<dbReference type="GeneID" id="65094590"/>
<sequence>MKLTAVATTLLTLGLGANMAAAACCDMKVCDGFNLKGNCKNGCYPYGKKALINRSGLKSAVASAKTDKDCYCALGLASGGSCEVFTSKPMNVPNFCLTGVKYAYCHLQ</sequence>
<keyword evidence="3" id="KW-1185">Reference proteome</keyword>
<keyword evidence="1" id="KW-0732">Signal</keyword>
<evidence type="ECO:0000313" key="2">
    <source>
        <dbReference type="EMBL" id="CVL07243.1"/>
    </source>
</evidence>
<reference evidence="3" key="1">
    <citation type="journal article" date="2016" name="Genome Biol. Evol.">
        <title>Comparative 'omics' of the Fusarium fujikuroi species complex highlights differences in genetic potential and metabolite synthesis.</title>
        <authorList>
            <person name="Niehaus E.-M."/>
            <person name="Muensterkoetter M."/>
            <person name="Proctor R.H."/>
            <person name="Brown D.W."/>
            <person name="Sharon A."/>
            <person name="Idan Y."/>
            <person name="Oren-Young L."/>
            <person name="Sieber C.M."/>
            <person name="Novak O."/>
            <person name="Pencik A."/>
            <person name="Tarkowska D."/>
            <person name="Hromadova K."/>
            <person name="Freeman S."/>
            <person name="Maymon M."/>
            <person name="Elazar M."/>
            <person name="Youssef S.A."/>
            <person name="El-Shabrawy E.S.M."/>
            <person name="Shalaby A.B.A."/>
            <person name="Houterman P."/>
            <person name="Brock N.L."/>
            <person name="Burkhardt I."/>
            <person name="Tsavkelova E.A."/>
            <person name="Dickschat J.S."/>
            <person name="Galuszka P."/>
            <person name="Gueldener U."/>
            <person name="Tudzynski B."/>
        </authorList>
    </citation>
    <scope>NUCLEOTIDE SEQUENCE [LARGE SCALE GENOMIC DNA]</scope>
    <source>
        <strain evidence="3">MRC7560</strain>
    </source>
</reference>
<evidence type="ECO:0000256" key="1">
    <source>
        <dbReference type="SAM" id="SignalP"/>
    </source>
</evidence>
<proteinExistence type="predicted"/>
<protein>
    <submittedName>
        <fullName evidence="2">Uncharacterized protein</fullName>
    </submittedName>
</protein>
<feature type="chain" id="PRO_5012792564" evidence="1">
    <location>
        <begin position="23"/>
        <end position="108"/>
    </location>
</feature>
<organism evidence="2 3">
    <name type="scientific">Fusarium mangiferae</name>
    <name type="common">Mango malformation disease fungus</name>
    <dbReference type="NCBI Taxonomy" id="192010"/>
    <lineage>
        <taxon>Eukaryota</taxon>
        <taxon>Fungi</taxon>
        <taxon>Dikarya</taxon>
        <taxon>Ascomycota</taxon>
        <taxon>Pezizomycotina</taxon>
        <taxon>Sordariomycetes</taxon>
        <taxon>Hypocreomycetidae</taxon>
        <taxon>Hypocreales</taxon>
        <taxon>Nectriaceae</taxon>
        <taxon>Fusarium</taxon>
        <taxon>Fusarium fujikuroi species complex</taxon>
    </lineage>
</organism>